<dbReference type="InterPro" id="IPR000010">
    <property type="entry name" value="Cystatin_dom"/>
</dbReference>
<proteinExistence type="inferred from homology"/>
<evidence type="ECO:0000313" key="7">
    <source>
        <dbReference type="Proteomes" id="UP001176940"/>
    </source>
</evidence>
<feature type="domain" description="Cystatin" evidence="5">
    <location>
        <begin position="30"/>
        <end position="120"/>
    </location>
</feature>
<organism evidence="6 7">
    <name type="scientific">Ranitomeya imitator</name>
    <name type="common">mimic poison frog</name>
    <dbReference type="NCBI Taxonomy" id="111125"/>
    <lineage>
        <taxon>Eukaryota</taxon>
        <taxon>Metazoa</taxon>
        <taxon>Chordata</taxon>
        <taxon>Craniata</taxon>
        <taxon>Vertebrata</taxon>
        <taxon>Euteleostomi</taxon>
        <taxon>Amphibia</taxon>
        <taxon>Batrachia</taxon>
        <taxon>Anura</taxon>
        <taxon>Neobatrachia</taxon>
        <taxon>Hyloidea</taxon>
        <taxon>Dendrobatidae</taxon>
        <taxon>Dendrobatinae</taxon>
        <taxon>Ranitomeya</taxon>
    </lineage>
</organism>
<keyword evidence="4" id="KW-0732">Signal</keyword>
<accession>A0ABN9L7W2</accession>
<evidence type="ECO:0000256" key="2">
    <source>
        <dbReference type="ARBA" id="ARBA00022690"/>
    </source>
</evidence>
<evidence type="ECO:0000256" key="1">
    <source>
        <dbReference type="ARBA" id="ARBA00009403"/>
    </source>
</evidence>
<dbReference type="SMART" id="SM00043">
    <property type="entry name" value="CY"/>
    <property type="match status" value="1"/>
</dbReference>
<dbReference type="Pfam" id="PF00031">
    <property type="entry name" value="Cystatin"/>
    <property type="match status" value="1"/>
</dbReference>
<comment type="similarity">
    <text evidence="1">Belongs to the cystatin family.</text>
</comment>
<evidence type="ECO:0000256" key="3">
    <source>
        <dbReference type="ARBA" id="ARBA00022704"/>
    </source>
</evidence>
<keyword evidence="2" id="KW-0646">Protease inhibitor</keyword>
<feature type="chain" id="PRO_5046888239" description="Cystatin domain-containing protein" evidence="4">
    <location>
        <begin position="18"/>
        <end position="140"/>
    </location>
</feature>
<evidence type="ECO:0000259" key="5">
    <source>
        <dbReference type="SMART" id="SM00043"/>
    </source>
</evidence>
<protein>
    <recommendedName>
        <fullName evidence="5">Cystatin domain-containing protein</fullName>
    </recommendedName>
</protein>
<keyword evidence="3" id="KW-0789">Thiol protease inhibitor</keyword>
<dbReference type="Gene3D" id="3.10.450.10">
    <property type="match status" value="1"/>
</dbReference>
<keyword evidence="7" id="KW-1185">Reference proteome</keyword>
<comment type="caution">
    <text evidence="6">The sequence shown here is derived from an EMBL/GenBank/DDBJ whole genome shotgun (WGS) entry which is preliminary data.</text>
</comment>
<dbReference type="EMBL" id="CAUEEQ010009994">
    <property type="protein sequence ID" value="CAJ0934030.1"/>
    <property type="molecule type" value="Genomic_DNA"/>
</dbReference>
<name>A0ABN9L7W2_9NEOB</name>
<feature type="signal peptide" evidence="4">
    <location>
        <begin position="1"/>
        <end position="17"/>
    </location>
</feature>
<dbReference type="PANTHER" id="PTHR46186:SF2">
    <property type="entry name" value="CYSTATIN"/>
    <property type="match status" value="1"/>
</dbReference>
<evidence type="ECO:0000313" key="6">
    <source>
        <dbReference type="EMBL" id="CAJ0934030.1"/>
    </source>
</evidence>
<sequence length="140" mass="15997">MNSIILLLICFVSFGYCAPVEELIKAEVAPVLGGWNTLPLDSKKVMHMAKLLQNSYNKKNFSLYWSKITAVEEALMQVTDGINYQFTVIIEPTGCLKKENLETCETPGFEYMTVEKCHYFIRQNPPKFKLTIIGKTCEEM</sequence>
<reference evidence="6" key="1">
    <citation type="submission" date="2023-07" db="EMBL/GenBank/DDBJ databases">
        <authorList>
            <person name="Stuckert A."/>
        </authorList>
    </citation>
    <scope>NUCLEOTIDE SEQUENCE</scope>
</reference>
<dbReference type="Proteomes" id="UP001176940">
    <property type="component" value="Unassembled WGS sequence"/>
</dbReference>
<dbReference type="PANTHER" id="PTHR46186">
    <property type="entry name" value="CYSTATIN"/>
    <property type="match status" value="1"/>
</dbReference>
<evidence type="ECO:0000256" key="4">
    <source>
        <dbReference type="SAM" id="SignalP"/>
    </source>
</evidence>
<dbReference type="InterPro" id="IPR046350">
    <property type="entry name" value="Cystatin_sf"/>
</dbReference>
<dbReference type="SUPFAM" id="SSF54403">
    <property type="entry name" value="Cystatin/monellin"/>
    <property type="match status" value="1"/>
</dbReference>
<gene>
    <name evidence="6" type="ORF">RIMI_LOCUS5751359</name>
</gene>
<dbReference type="CDD" id="cd00042">
    <property type="entry name" value="CY"/>
    <property type="match status" value="1"/>
</dbReference>